<evidence type="ECO:0000313" key="3">
    <source>
        <dbReference type="Proteomes" id="UP001158576"/>
    </source>
</evidence>
<keyword evidence="1" id="KW-0472">Membrane</keyword>
<dbReference type="Proteomes" id="UP001158576">
    <property type="component" value="Chromosome XSR"/>
</dbReference>
<reference evidence="2 3" key="1">
    <citation type="submission" date="2021-04" db="EMBL/GenBank/DDBJ databases">
        <authorList>
            <person name="Bliznina A."/>
        </authorList>
    </citation>
    <scope>NUCLEOTIDE SEQUENCE [LARGE SCALE GENOMIC DNA]</scope>
</reference>
<keyword evidence="1" id="KW-0812">Transmembrane</keyword>
<keyword evidence="3" id="KW-1185">Reference proteome</keyword>
<dbReference type="EMBL" id="OU015569">
    <property type="protein sequence ID" value="CAG5094967.1"/>
    <property type="molecule type" value="Genomic_DNA"/>
</dbReference>
<protein>
    <submittedName>
        <fullName evidence="2">Oidioi.mRNA.OKI2018_I69.XSR.g13967.t1.cds</fullName>
    </submittedName>
</protein>
<accession>A0ABN7S8E8</accession>
<evidence type="ECO:0000313" key="2">
    <source>
        <dbReference type="EMBL" id="CAG5094967.1"/>
    </source>
</evidence>
<evidence type="ECO:0000256" key="1">
    <source>
        <dbReference type="SAM" id="Phobius"/>
    </source>
</evidence>
<gene>
    <name evidence="2" type="ORF">OKIOD_LOCUS5525</name>
</gene>
<proteinExistence type="predicted"/>
<sequence>MGKDECSLEEIIGIDLEECLEQDEVELLVDSLIYALIGCVAVIILLSICGCCYCHSSRKKELLIKRLTFYHTDAIKNPYAESDTSLPIVMNQ</sequence>
<name>A0ABN7S8E8_OIKDI</name>
<feature type="transmembrane region" description="Helical" evidence="1">
    <location>
        <begin position="32"/>
        <end position="56"/>
    </location>
</feature>
<keyword evidence="1" id="KW-1133">Transmembrane helix</keyword>
<organism evidence="2 3">
    <name type="scientific">Oikopleura dioica</name>
    <name type="common">Tunicate</name>
    <dbReference type="NCBI Taxonomy" id="34765"/>
    <lineage>
        <taxon>Eukaryota</taxon>
        <taxon>Metazoa</taxon>
        <taxon>Chordata</taxon>
        <taxon>Tunicata</taxon>
        <taxon>Appendicularia</taxon>
        <taxon>Copelata</taxon>
        <taxon>Oikopleuridae</taxon>
        <taxon>Oikopleura</taxon>
    </lineage>
</organism>